<dbReference type="GO" id="GO:0003677">
    <property type="term" value="F:DNA binding"/>
    <property type="evidence" value="ECO:0007669"/>
    <property type="project" value="UniProtKB-KW"/>
</dbReference>
<dbReference type="AlphaFoldDB" id="A0A9E2KAX2"/>
<dbReference type="Gene3D" id="1.10.10.10">
    <property type="entry name" value="Winged helix-like DNA-binding domain superfamily/Winged helix DNA-binding domain"/>
    <property type="match status" value="1"/>
</dbReference>
<evidence type="ECO:0000256" key="1">
    <source>
        <dbReference type="ARBA" id="ARBA00023015"/>
    </source>
</evidence>
<organism evidence="5 6">
    <name type="scientific">Candidatus Cellulosilyticum pullistercoris</name>
    <dbReference type="NCBI Taxonomy" id="2838521"/>
    <lineage>
        <taxon>Bacteria</taxon>
        <taxon>Bacillati</taxon>
        <taxon>Bacillota</taxon>
        <taxon>Clostridia</taxon>
        <taxon>Lachnospirales</taxon>
        <taxon>Cellulosilyticaceae</taxon>
        <taxon>Cellulosilyticum</taxon>
    </lineage>
</organism>
<dbReference type="PANTHER" id="PTHR33204:SF29">
    <property type="entry name" value="TRANSCRIPTIONAL REGULATOR"/>
    <property type="match status" value="1"/>
</dbReference>
<proteinExistence type="predicted"/>
<dbReference type="InterPro" id="IPR036388">
    <property type="entry name" value="WH-like_DNA-bd_sf"/>
</dbReference>
<keyword evidence="3" id="KW-0804">Transcription</keyword>
<evidence type="ECO:0000313" key="6">
    <source>
        <dbReference type="Proteomes" id="UP000824229"/>
    </source>
</evidence>
<keyword evidence="1" id="KW-0805">Transcription regulation</keyword>
<evidence type="ECO:0000256" key="2">
    <source>
        <dbReference type="ARBA" id="ARBA00023125"/>
    </source>
</evidence>
<comment type="caution">
    <text evidence="5">The sequence shown here is derived from an EMBL/GenBank/DDBJ whole genome shotgun (WGS) entry which is preliminary data.</text>
</comment>
<feature type="domain" description="HTH hxlR-type" evidence="4">
    <location>
        <begin position="23"/>
        <end position="121"/>
    </location>
</feature>
<reference evidence="5" key="1">
    <citation type="journal article" date="2021" name="PeerJ">
        <title>Extensive microbial diversity within the chicken gut microbiome revealed by metagenomics and culture.</title>
        <authorList>
            <person name="Gilroy R."/>
            <person name="Ravi A."/>
            <person name="Getino M."/>
            <person name="Pursley I."/>
            <person name="Horton D.L."/>
            <person name="Alikhan N.F."/>
            <person name="Baker D."/>
            <person name="Gharbi K."/>
            <person name="Hall N."/>
            <person name="Watson M."/>
            <person name="Adriaenssens E.M."/>
            <person name="Foster-Nyarko E."/>
            <person name="Jarju S."/>
            <person name="Secka A."/>
            <person name="Antonio M."/>
            <person name="Oren A."/>
            <person name="Chaudhuri R.R."/>
            <person name="La Ragione R."/>
            <person name="Hildebrand F."/>
            <person name="Pallen M.J."/>
        </authorList>
    </citation>
    <scope>NUCLEOTIDE SEQUENCE</scope>
    <source>
        <strain evidence="5">B5-657</strain>
    </source>
</reference>
<dbReference type="SUPFAM" id="SSF46785">
    <property type="entry name" value="Winged helix' DNA-binding domain"/>
    <property type="match status" value="1"/>
</dbReference>
<dbReference type="InterPro" id="IPR036390">
    <property type="entry name" value="WH_DNA-bd_sf"/>
</dbReference>
<dbReference type="InterPro" id="IPR002577">
    <property type="entry name" value="HTH_HxlR"/>
</dbReference>
<dbReference type="EMBL" id="JAHLFQ010000044">
    <property type="protein sequence ID" value="MBU3803603.1"/>
    <property type="molecule type" value="Genomic_DNA"/>
</dbReference>
<dbReference type="Pfam" id="PF01638">
    <property type="entry name" value="HxlR"/>
    <property type="match status" value="1"/>
</dbReference>
<name>A0A9E2KAX2_9FIRM</name>
<evidence type="ECO:0000259" key="4">
    <source>
        <dbReference type="PROSITE" id="PS51118"/>
    </source>
</evidence>
<dbReference type="PROSITE" id="PS51118">
    <property type="entry name" value="HTH_HXLR"/>
    <property type="match status" value="1"/>
</dbReference>
<gene>
    <name evidence="5" type="ORF">H9872_02430</name>
</gene>
<dbReference type="PANTHER" id="PTHR33204">
    <property type="entry name" value="TRANSCRIPTIONAL REGULATOR, MARR FAMILY"/>
    <property type="match status" value="1"/>
</dbReference>
<dbReference type="Proteomes" id="UP000824229">
    <property type="component" value="Unassembled WGS sequence"/>
</dbReference>
<sequence length="123" mass="14444">MAKTPLFHEECHMQTRCAKYETCPITTFHKIISGKWKILILWYLSNGALRFSDLRRKLPDVTQRMLTNQLRALEEDQLILRTVYPVVPPKVEYSLTDIGKQMLPLLESMYEYGIMYSNSIDKS</sequence>
<keyword evidence="2" id="KW-0238">DNA-binding</keyword>
<accession>A0A9E2KAX2</accession>
<reference evidence="5" key="2">
    <citation type="submission" date="2021-04" db="EMBL/GenBank/DDBJ databases">
        <authorList>
            <person name="Gilroy R."/>
        </authorList>
    </citation>
    <scope>NUCLEOTIDE SEQUENCE</scope>
    <source>
        <strain evidence="5">B5-657</strain>
    </source>
</reference>
<protein>
    <submittedName>
        <fullName evidence="5">Helix-turn-helix transcriptional regulator</fullName>
    </submittedName>
</protein>
<evidence type="ECO:0000313" key="5">
    <source>
        <dbReference type="EMBL" id="MBU3803603.1"/>
    </source>
</evidence>
<evidence type="ECO:0000256" key="3">
    <source>
        <dbReference type="ARBA" id="ARBA00023163"/>
    </source>
</evidence>